<dbReference type="VEuPathDB" id="PiroplasmaDB:BOVATA_033050"/>
<protein>
    <submittedName>
        <fullName evidence="2">3D-(3,5,4)-trihydroxycyclohexane-1,2-dione hydrolase, putative</fullName>
    </submittedName>
</protein>
<dbReference type="GO" id="GO:0016787">
    <property type="term" value="F:hydrolase activity"/>
    <property type="evidence" value="ECO:0007669"/>
    <property type="project" value="UniProtKB-KW"/>
</dbReference>
<feature type="region of interest" description="Disordered" evidence="1">
    <location>
        <begin position="81"/>
        <end position="121"/>
    </location>
</feature>
<dbReference type="RefSeq" id="XP_028868055.1">
    <property type="nucleotide sequence ID" value="XM_029012222.1"/>
</dbReference>
<dbReference type="GeneID" id="39875582"/>
<reference evidence="2 3" key="1">
    <citation type="journal article" date="2017" name="BMC Genomics">
        <title>Whole-genome assembly of Babesia ovata and comparative genomics between closely related pathogens.</title>
        <authorList>
            <person name="Yamagishi J."/>
            <person name="Asada M."/>
            <person name="Hakimi H."/>
            <person name="Tanaka T.Q."/>
            <person name="Sugimoto C."/>
            <person name="Kawazu S."/>
        </authorList>
    </citation>
    <scope>NUCLEOTIDE SEQUENCE [LARGE SCALE GENOMIC DNA]</scope>
    <source>
        <strain evidence="2 3">Miyake</strain>
    </source>
</reference>
<proteinExistence type="predicted"/>
<organism evidence="2 3">
    <name type="scientific">Babesia ovata</name>
    <dbReference type="NCBI Taxonomy" id="189622"/>
    <lineage>
        <taxon>Eukaryota</taxon>
        <taxon>Sar</taxon>
        <taxon>Alveolata</taxon>
        <taxon>Apicomplexa</taxon>
        <taxon>Aconoidasida</taxon>
        <taxon>Piroplasmida</taxon>
        <taxon>Babesiidae</taxon>
        <taxon>Babesia</taxon>
    </lineage>
</organism>
<dbReference type="AlphaFoldDB" id="A0A2H6KFP0"/>
<dbReference type="EMBL" id="BDSA01000003">
    <property type="protein sequence ID" value="GBE61812.1"/>
    <property type="molecule type" value="Genomic_DNA"/>
</dbReference>
<evidence type="ECO:0000313" key="3">
    <source>
        <dbReference type="Proteomes" id="UP000236319"/>
    </source>
</evidence>
<dbReference type="Proteomes" id="UP000236319">
    <property type="component" value="Unassembled WGS sequence"/>
</dbReference>
<accession>A0A2H6KFP0</accession>
<gene>
    <name evidence="2" type="ORF">BOVATA_033050</name>
</gene>
<comment type="caution">
    <text evidence="2">The sequence shown here is derived from an EMBL/GenBank/DDBJ whole genome shotgun (WGS) entry which is preliminary data.</text>
</comment>
<name>A0A2H6KFP0_9APIC</name>
<keyword evidence="2" id="KW-0378">Hydrolase</keyword>
<sequence length="139" mass="15119">MVEARGHSTGKRIEHTAKEGIDGIDSRGDVIAHGSAKYSTSTDVTAYKIFIRCFIMKNTLRTTDKTTEKPNTRANAFNIISYTKRSKDTSPTKPTKLAKSTKPPNPTIPTNPRKSNKYTTGAPSIAFASCNAVARDAGR</sequence>
<evidence type="ECO:0000256" key="1">
    <source>
        <dbReference type="SAM" id="MobiDB-lite"/>
    </source>
</evidence>
<keyword evidence="3" id="KW-1185">Reference proteome</keyword>
<evidence type="ECO:0000313" key="2">
    <source>
        <dbReference type="EMBL" id="GBE61812.1"/>
    </source>
</evidence>